<evidence type="ECO:0000256" key="7">
    <source>
        <dbReference type="ARBA" id="ARBA00023136"/>
    </source>
</evidence>
<dbReference type="InterPro" id="IPR023271">
    <property type="entry name" value="Aquaporin-like"/>
</dbReference>
<evidence type="ECO:0000256" key="2">
    <source>
        <dbReference type="ARBA" id="ARBA00006175"/>
    </source>
</evidence>
<evidence type="ECO:0000256" key="1">
    <source>
        <dbReference type="ARBA" id="ARBA00004651"/>
    </source>
</evidence>
<dbReference type="GO" id="GO:0005886">
    <property type="term" value="C:plasma membrane"/>
    <property type="evidence" value="ECO:0007669"/>
    <property type="project" value="UniProtKB-SubCell"/>
</dbReference>
<dbReference type="InterPro" id="IPR034294">
    <property type="entry name" value="Aquaporin_transptr"/>
</dbReference>
<evidence type="ECO:0000256" key="9">
    <source>
        <dbReference type="SAM" id="Phobius"/>
    </source>
</evidence>
<organism evidence="10 11">
    <name type="scientific">Sinanodonta woodiana</name>
    <name type="common">Chinese pond mussel</name>
    <name type="synonym">Anodonta woodiana</name>
    <dbReference type="NCBI Taxonomy" id="1069815"/>
    <lineage>
        <taxon>Eukaryota</taxon>
        <taxon>Metazoa</taxon>
        <taxon>Spiralia</taxon>
        <taxon>Lophotrochozoa</taxon>
        <taxon>Mollusca</taxon>
        <taxon>Bivalvia</taxon>
        <taxon>Autobranchia</taxon>
        <taxon>Heteroconchia</taxon>
        <taxon>Palaeoheterodonta</taxon>
        <taxon>Unionida</taxon>
        <taxon>Unionoidea</taxon>
        <taxon>Unionidae</taxon>
        <taxon>Unioninae</taxon>
        <taxon>Sinanodonta</taxon>
    </lineage>
</organism>
<feature type="transmembrane region" description="Helical" evidence="9">
    <location>
        <begin position="34"/>
        <end position="55"/>
    </location>
</feature>
<evidence type="ECO:0000313" key="10">
    <source>
        <dbReference type="EMBL" id="KAL3870654.1"/>
    </source>
</evidence>
<evidence type="ECO:0000256" key="4">
    <source>
        <dbReference type="ARBA" id="ARBA00022475"/>
    </source>
</evidence>
<dbReference type="Proteomes" id="UP001634394">
    <property type="component" value="Unassembled WGS sequence"/>
</dbReference>
<feature type="transmembrane region" description="Helical" evidence="9">
    <location>
        <begin position="67"/>
        <end position="86"/>
    </location>
</feature>
<proteinExistence type="inferred from homology"/>
<dbReference type="InterPro" id="IPR022357">
    <property type="entry name" value="MIP_CS"/>
</dbReference>
<dbReference type="PANTHER" id="PTHR19139:SF199">
    <property type="entry name" value="MIP17260P"/>
    <property type="match status" value="1"/>
</dbReference>
<dbReference type="InterPro" id="IPR000425">
    <property type="entry name" value="MIP"/>
</dbReference>
<feature type="transmembrane region" description="Helical" evidence="9">
    <location>
        <begin position="186"/>
        <end position="205"/>
    </location>
</feature>
<keyword evidence="5 8" id="KW-0812">Transmembrane</keyword>
<feature type="transmembrane region" description="Helical" evidence="9">
    <location>
        <begin position="112"/>
        <end position="134"/>
    </location>
</feature>
<evidence type="ECO:0000256" key="3">
    <source>
        <dbReference type="ARBA" id="ARBA00022448"/>
    </source>
</evidence>
<evidence type="ECO:0000256" key="6">
    <source>
        <dbReference type="ARBA" id="ARBA00022989"/>
    </source>
</evidence>
<dbReference type="PANTHER" id="PTHR19139">
    <property type="entry name" value="AQUAPORIN TRANSPORTER"/>
    <property type="match status" value="1"/>
</dbReference>
<dbReference type="AlphaFoldDB" id="A0ABD3W9T7"/>
<feature type="transmembrane region" description="Helical" evidence="9">
    <location>
        <begin position="228"/>
        <end position="248"/>
    </location>
</feature>
<sequence length="279" mass="29881">MAMERKKRDNRNRARSILDGFLIKEKRDFFSLDLWRANVAEFLGTMMLVCIVSIGTSIHPQSGPNSSVHVALAAGFYIGTIIAILMRVSGGHVNPAISVGFLVAGQITCCRCVLYVIFQSLGAIAGAATMTAMVPEAMHQGFGVIMPGKGVTELQALSCEVLVTFYLVFGSFALIDPGRDDVKGSVPLLIGLMVSVGIFGGWHISGGCMNPARALGPAVIARKLQQQWLYWVGPLLGSILGSVLYKTVFAASVNVERNACRSADTDEIELSEQATPLTD</sequence>
<dbReference type="PRINTS" id="PR00783">
    <property type="entry name" value="MINTRINSICP"/>
</dbReference>
<evidence type="ECO:0000256" key="8">
    <source>
        <dbReference type="RuleBase" id="RU000477"/>
    </source>
</evidence>
<keyword evidence="3 8" id="KW-0813">Transport</keyword>
<dbReference type="PROSITE" id="PS00221">
    <property type="entry name" value="MIP"/>
    <property type="match status" value="1"/>
</dbReference>
<dbReference type="EMBL" id="JBJQND010000007">
    <property type="protein sequence ID" value="KAL3870654.1"/>
    <property type="molecule type" value="Genomic_DNA"/>
</dbReference>
<dbReference type="Pfam" id="PF00230">
    <property type="entry name" value="MIP"/>
    <property type="match status" value="1"/>
</dbReference>
<keyword evidence="6 9" id="KW-1133">Transmembrane helix</keyword>
<keyword evidence="4" id="KW-1003">Cell membrane</keyword>
<dbReference type="Gene3D" id="1.20.1080.10">
    <property type="entry name" value="Glycerol uptake facilitator protein"/>
    <property type="match status" value="1"/>
</dbReference>
<protein>
    <submittedName>
        <fullName evidence="10">Uncharacterized protein</fullName>
    </submittedName>
</protein>
<evidence type="ECO:0000256" key="5">
    <source>
        <dbReference type="ARBA" id="ARBA00022692"/>
    </source>
</evidence>
<comment type="caution">
    <text evidence="10">The sequence shown here is derived from an EMBL/GenBank/DDBJ whole genome shotgun (WGS) entry which is preliminary data.</text>
</comment>
<comment type="similarity">
    <text evidence="2 8">Belongs to the MIP/aquaporin (TC 1.A.8) family.</text>
</comment>
<gene>
    <name evidence="10" type="ORF">ACJMK2_038701</name>
</gene>
<comment type="subcellular location">
    <subcellularLocation>
        <location evidence="1">Cell membrane</location>
        <topology evidence="1">Multi-pass membrane protein</topology>
    </subcellularLocation>
</comment>
<dbReference type="SUPFAM" id="SSF81338">
    <property type="entry name" value="Aquaporin-like"/>
    <property type="match status" value="1"/>
</dbReference>
<name>A0ABD3W9T7_SINWO</name>
<evidence type="ECO:0000313" key="11">
    <source>
        <dbReference type="Proteomes" id="UP001634394"/>
    </source>
</evidence>
<keyword evidence="7 9" id="KW-0472">Membrane</keyword>
<keyword evidence="11" id="KW-1185">Reference proteome</keyword>
<reference evidence="10 11" key="1">
    <citation type="submission" date="2024-11" db="EMBL/GenBank/DDBJ databases">
        <title>Chromosome-level genome assembly of the freshwater bivalve Anodonta woodiana.</title>
        <authorList>
            <person name="Chen X."/>
        </authorList>
    </citation>
    <scope>NUCLEOTIDE SEQUENCE [LARGE SCALE GENOMIC DNA]</scope>
    <source>
        <strain evidence="10">MN2024</strain>
        <tissue evidence="10">Gills</tissue>
    </source>
</reference>
<feature type="transmembrane region" description="Helical" evidence="9">
    <location>
        <begin position="154"/>
        <end position="174"/>
    </location>
</feature>
<accession>A0ABD3W9T7</accession>